<evidence type="ECO:0000256" key="4">
    <source>
        <dbReference type="ARBA" id="ARBA00022723"/>
    </source>
</evidence>
<organism evidence="10 11">
    <name type="scientific">Cytobacillus firmus</name>
    <name type="common">Bacillus firmus</name>
    <dbReference type="NCBI Taxonomy" id="1399"/>
    <lineage>
        <taxon>Bacteria</taxon>
        <taxon>Bacillati</taxon>
        <taxon>Bacillota</taxon>
        <taxon>Bacilli</taxon>
        <taxon>Bacillales</taxon>
        <taxon>Bacillaceae</taxon>
        <taxon>Cytobacillus</taxon>
    </lineage>
</organism>
<dbReference type="PROSITE" id="PS51432">
    <property type="entry name" value="AP_NUCLEASE_F2_4"/>
    <property type="match status" value="1"/>
</dbReference>
<dbReference type="EMBL" id="QNSF01000001">
    <property type="protein sequence ID" value="RBP96330.1"/>
    <property type="molecule type" value="Genomic_DNA"/>
</dbReference>
<dbReference type="Proteomes" id="UP000252731">
    <property type="component" value="Unassembled WGS sequence"/>
</dbReference>
<keyword evidence="7" id="KW-0862">Zinc</keyword>
<evidence type="ECO:0000313" key="10">
    <source>
        <dbReference type="EMBL" id="RBP96330.1"/>
    </source>
</evidence>
<evidence type="ECO:0000256" key="5">
    <source>
        <dbReference type="ARBA" id="ARBA00022763"/>
    </source>
</evidence>
<dbReference type="PROSITE" id="PS00730">
    <property type="entry name" value="AP_NUCLEASE_F2_2"/>
    <property type="match status" value="1"/>
</dbReference>
<dbReference type="RefSeq" id="WP_113880874.1">
    <property type="nucleotide sequence ID" value="NZ_QNSF01000001.1"/>
</dbReference>
<keyword evidence="8" id="KW-0234">DNA repair</keyword>
<comment type="cofactor">
    <cofactor evidence="1">
        <name>Zn(2+)</name>
        <dbReference type="ChEBI" id="CHEBI:29105"/>
    </cofactor>
</comment>
<dbReference type="PANTHER" id="PTHR21445">
    <property type="entry name" value="ENDONUCLEASE IV ENDODEOXYRIBONUCLEASE IV"/>
    <property type="match status" value="1"/>
</dbReference>
<keyword evidence="3" id="KW-0540">Nuclease</keyword>
<dbReference type="InterPro" id="IPR018246">
    <property type="entry name" value="AP_endonuc_F2_Zn_BS"/>
</dbReference>
<dbReference type="NCBIfam" id="TIGR00587">
    <property type="entry name" value="nfo"/>
    <property type="match status" value="1"/>
</dbReference>
<feature type="domain" description="Xylose isomerase-like TIM barrel" evidence="9">
    <location>
        <begin position="23"/>
        <end position="269"/>
    </location>
</feature>
<dbReference type="Pfam" id="PF01261">
    <property type="entry name" value="AP_endonuc_2"/>
    <property type="match status" value="1"/>
</dbReference>
<keyword evidence="10" id="KW-0255">Endonuclease</keyword>
<keyword evidence="5" id="KW-0227">DNA damage</keyword>
<dbReference type="SMART" id="SM00518">
    <property type="entry name" value="AP2Ec"/>
    <property type="match status" value="1"/>
</dbReference>
<keyword evidence="4" id="KW-0479">Metal-binding</keyword>
<dbReference type="GO" id="GO:0003677">
    <property type="term" value="F:DNA binding"/>
    <property type="evidence" value="ECO:0007669"/>
    <property type="project" value="InterPro"/>
</dbReference>
<proteinExistence type="inferred from homology"/>
<comment type="similarity">
    <text evidence="2">Belongs to the AP endonuclease 2 family.</text>
</comment>
<evidence type="ECO:0000256" key="3">
    <source>
        <dbReference type="ARBA" id="ARBA00022722"/>
    </source>
</evidence>
<evidence type="ECO:0000256" key="6">
    <source>
        <dbReference type="ARBA" id="ARBA00022801"/>
    </source>
</evidence>
<evidence type="ECO:0000259" key="9">
    <source>
        <dbReference type="Pfam" id="PF01261"/>
    </source>
</evidence>
<dbReference type="InterPro" id="IPR013022">
    <property type="entry name" value="Xyl_isomerase-like_TIM-brl"/>
</dbReference>
<evidence type="ECO:0000256" key="2">
    <source>
        <dbReference type="ARBA" id="ARBA00005340"/>
    </source>
</evidence>
<accession>A0A366K3Q9</accession>
<reference evidence="10 11" key="1">
    <citation type="submission" date="2018-06" db="EMBL/GenBank/DDBJ databases">
        <title>Freshwater and sediment microbial communities from various areas in North America, analyzing microbe dynamics in response to fracking.</title>
        <authorList>
            <person name="Lamendella R."/>
        </authorList>
    </citation>
    <scope>NUCLEOTIDE SEQUENCE [LARGE SCALE GENOMIC DNA]</scope>
    <source>
        <strain evidence="10 11">14_TX</strain>
    </source>
</reference>
<dbReference type="InterPro" id="IPR036237">
    <property type="entry name" value="Xyl_isomerase-like_sf"/>
</dbReference>
<dbReference type="Gene3D" id="3.20.20.150">
    <property type="entry name" value="Divalent-metal-dependent TIM barrel enzymes"/>
    <property type="match status" value="1"/>
</dbReference>
<name>A0A366K3Q9_CYTFI</name>
<protein>
    <submittedName>
        <fullName evidence="10">Endonuclease IV</fullName>
    </submittedName>
</protein>
<dbReference type="GO" id="GO:0008270">
    <property type="term" value="F:zinc ion binding"/>
    <property type="evidence" value="ECO:0007669"/>
    <property type="project" value="InterPro"/>
</dbReference>
<dbReference type="GO" id="GO:0006284">
    <property type="term" value="P:base-excision repair"/>
    <property type="evidence" value="ECO:0007669"/>
    <property type="project" value="TreeGrafter"/>
</dbReference>
<evidence type="ECO:0000256" key="7">
    <source>
        <dbReference type="ARBA" id="ARBA00022833"/>
    </source>
</evidence>
<dbReference type="SUPFAM" id="SSF51658">
    <property type="entry name" value="Xylose isomerase-like"/>
    <property type="match status" value="1"/>
</dbReference>
<dbReference type="PANTHER" id="PTHR21445:SF0">
    <property type="entry name" value="APURINIC-APYRIMIDINIC ENDONUCLEASE"/>
    <property type="match status" value="1"/>
</dbReference>
<sequence>MDGIRMLFGCHVSIREGYLGAAKAARARNASAFQYFPKNPRSLSVKDFNREDAALCRAFCKEHEIFSIAHTPYPTSLTPHPEKQELTINSLLNDLEIASACGSAGVVVHFGNPISNKDSLAGYQLMIEILNQILSCREDHCLILLENTAGHPGSMGTTIEELVQVRSLCEHRDQIGFCLDTCHAFDSNLWNGENLNEFLKKGEELGYFDHLKAIHFNNSKYPAGSGKDRHANIFNKGHITEKQFDQLIKAEPLRGLPLILETPSGEGIEHHEEIELLIKRWGNSHDKKPAVL</sequence>
<evidence type="ECO:0000256" key="1">
    <source>
        <dbReference type="ARBA" id="ARBA00001947"/>
    </source>
</evidence>
<gene>
    <name evidence="10" type="ORF">DFO70_101134</name>
</gene>
<dbReference type="AlphaFoldDB" id="A0A366K3Q9"/>
<evidence type="ECO:0000256" key="8">
    <source>
        <dbReference type="ARBA" id="ARBA00023204"/>
    </source>
</evidence>
<evidence type="ECO:0000313" key="11">
    <source>
        <dbReference type="Proteomes" id="UP000252731"/>
    </source>
</evidence>
<keyword evidence="11" id="KW-1185">Reference proteome</keyword>
<comment type="caution">
    <text evidence="10">The sequence shown here is derived from an EMBL/GenBank/DDBJ whole genome shotgun (WGS) entry which is preliminary data.</text>
</comment>
<dbReference type="OrthoDB" id="9805666at2"/>
<dbReference type="InterPro" id="IPR001719">
    <property type="entry name" value="AP_endonuc_2"/>
</dbReference>
<keyword evidence="6" id="KW-0378">Hydrolase</keyword>
<dbReference type="GO" id="GO:0003906">
    <property type="term" value="F:DNA-(apurinic or apyrimidinic site) endonuclease activity"/>
    <property type="evidence" value="ECO:0007669"/>
    <property type="project" value="TreeGrafter"/>
</dbReference>
<dbReference type="GO" id="GO:0008081">
    <property type="term" value="F:phosphoric diester hydrolase activity"/>
    <property type="evidence" value="ECO:0007669"/>
    <property type="project" value="TreeGrafter"/>
</dbReference>